<feature type="signal peptide" evidence="2">
    <location>
        <begin position="1"/>
        <end position="20"/>
    </location>
</feature>
<keyword evidence="2" id="KW-0732">Signal</keyword>
<gene>
    <name evidence="3" type="ORF">g.6504</name>
</gene>
<protein>
    <submittedName>
        <fullName evidence="3">Uncharacterized protein</fullName>
    </submittedName>
</protein>
<proteinExistence type="predicted"/>
<dbReference type="EMBL" id="GDKF01007856">
    <property type="protein sequence ID" value="JAT70766.1"/>
    <property type="molecule type" value="Transcribed_RNA"/>
</dbReference>
<reference evidence="3" key="1">
    <citation type="submission" date="2015-08" db="EMBL/GenBank/DDBJ databases">
        <authorList>
            <person name="Babu N.S."/>
            <person name="Beckwith C.J."/>
            <person name="Beseler K.G."/>
            <person name="Brison A."/>
            <person name="Carone J.V."/>
            <person name="Caskin T.P."/>
            <person name="Diamond M."/>
            <person name="Durham M.E."/>
            <person name="Foxe J.M."/>
            <person name="Go M."/>
            <person name="Henderson B.A."/>
            <person name="Jones I.B."/>
            <person name="McGettigan J.A."/>
            <person name="Micheletti S.J."/>
            <person name="Nasrallah M.E."/>
            <person name="Ortiz D."/>
            <person name="Piller C.R."/>
            <person name="Privatt S.R."/>
            <person name="Schneider S.L."/>
            <person name="Sharp S."/>
            <person name="Smith T.C."/>
            <person name="Stanton J.D."/>
            <person name="Ullery H.E."/>
            <person name="Wilson R.J."/>
            <person name="Serrano M.G."/>
            <person name="Buck G."/>
            <person name="Lee V."/>
            <person name="Wang Y."/>
            <person name="Carvalho R."/>
            <person name="Voegtly L."/>
            <person name="Shi R."/>
            <person name="Duckworth R."/>
            <person name="Johnson A."/>
            <person name="Loviza R."/>
            <person name="Walstead R."/>
            <person name="Shah Z."/>
            <person name="Kiflezghi M."/>
            <person name="Wade K."/>
            <person name="Ball S.L."/>
            <person name="Bradley K.W."/>
            <person name="Asai D.J."/>
            <person name="Bowman C.A."/>
            <person name="Russell D.A."/>
            <person name="Pope W.H."/>
            <person name="Jacobs-Sera D."/>
            <person name="Hendrix R.W."/>
            <person name="Hatfull G.F."/>
        </authorList>
    </citation>
    <scope>NUCLEOTIDE SEQUENCE</scope>
</reference>
<evidence type="ECO:0000256" key="1">
    <source>
        <dbReference type="SAM" id="MobiDB-lite"/>
    </source>
</evidence>
<name>A0A1D1ZUY5_AUXPR</name>
<accession>A0A1D1ZUY5</accession>
<feature type="chain" id="PRO_5008901236" evidence="2">
    <location>
        <begin position="21"/>
        <end position="401"/>
    </location>
</feature>
<evidence type="ECO:0000313" key="3">
    <source>
        <dbReference type="EMBL" id="JAT70766.1"/>
    </source>
</evidence>
<organism evidence="3">
    <name type="scientific">Auxenochlorella protothecoides</name>
    <name type="common">Green microalga</name>
    <name type="synonym">Chlorella protothecoides</name>
    <dbReference type="NCBI Taxonomy" id="3075"/>
    <lineage>
        <taxon>Eukaryota</taxon>
        <taxon>Viridiplantae</taxon>
        <taxon>Chlorophyta</taxon>
        <taxon>core chlorophytes</taxon>
        <taxon>Trebouxiophyceae</taxon>
        <taxon>Chlorellales</taxon>
        <taxon>Chlorellaceae</taxon>
        <taxon>Auxenochlorella</taxon>
    </lineage>
</organism>
<dbReference type="AlphaFoldDB" id="A0A1D1ZUY5"/>
<sequence>LKKASCRLLCCLWVEGSVGGVGFPLRGEVCAPACYVMMPPLPAKPGRRAHGHLASRPPPHAKTKTRTFSWESLRARFSKKAMSWTRLVRSTPLSTRRAGLSRRAGVLLSSFWYHCTRLGGITSVRRRSSNRSSACPLYSSCMRQPRPHASTAQGGAARTASHSPRPTSPGLYWEATSQAAAARGLAGPTCACSVSRSMPHSFQSRVGVTAMAPEQMLPWMRLQSMFRNDTAATRAWKPIVRYSCLFEAGSIHGMAQSRAWRTIPASPGAPPDAHLSVPVSVVDSRNSASGTMGSVIRRLVPLRAAASLGSEGLEEATRNTDTADPSAFHLPLVCVQDPHIREGSPVTSNGRLFPLPTKAVSRANMAGDGNQPQGCRQVPLPNRNTALCGCRSGCSAKVSTA</sequence>
<evidence type="ECO:0000256" key="2">
    <source>
        <dbReference type="SAM" id="SignalP"/>
    </source>
</evidence>
<feature type="region of interest" description="Disordered" evidence="1">
    <location>
        <begin position="145"/>
        <end position="171"/>
    </location>
</feature>
<feature type="non-terminal residue" evidence="3">
    <location>
        <position position="1"/>
    </location>
</feature>